<evidence type="ECO:0000313" key="9">
    <source>
        <dbReference type="Proteomes" id="UP000616724"/>
    </source>
</evidence>
<dbReference type="SMART" id="SM00448">
    <property type="entry name" value="REC"/>
    <property type="match status" value="1"/>
</dbReference>
<dbReference type="SUPFAM" id="SSF52172">
    <property type="entry name" value="CheY-like"/>
    <property type="match status" value="1"/>
</dbReference>
<dbReference type="CDD" id="cd17574">
    <property type="entry name" value="REC_OmpR"/>
    <property type="match status" value="1"/>
</dbReference>
<dbReference type="InterPro" id="IPR039420">
    <property type="entry name" value="WalR-like"/>
</dbReference>
<dbReference type="AlphaFoldDB" id="A0A8J3RWW7"/>
<feature type="DNA-binding region" description="OmpR/PhoB-type" evidence="5">
    <location>
        <begin position="126"/>
        <end position="224"/>
    </location>
</feature>
<sequence>MSKLLVIEDDADTLAVIQVLLSHGGHEVVPATDGRSGLRLLHEHKPDVLILDIGLPVMDGWQVLERVRDISDLPILILTGRGQEREKVRGLRAGADDYLVKPFSRAELTARVEALLRRAGAASWAEDVYDDGVVRVEPATRTVFVEGQDVHLTPTEFRLLNTLVRHAGNVLSSTQLLSLVWDDPTGLSPERVKFAILRLRRRIGGDLANSPIEAVRGVGYRYRPPVQRQDGREAVSSRRR</sequence>
<dbReference type="CDD" id="cd00383">
    <property type="entry name" value="trans_reg_C"/>
    <property type="match status" value="1"/>
</dbReference>
<dbReference type="GO" id="GO:0006355">
    <property type="term" value="P:regulation of DNA-templated transcription"/>
    <property type="evidence" value="ECO:0007669"/>
    <property type="project" value="InterPro"/>
</dbReference>
<dbReference type="InterPro" id="IPR036388">
    <property type="entry name" value="WH-like_DNA-bd_sf"/>
</dbReference>
<accession>A0A8J3RWW7</accession>
<dbReference type="SMART" id="SM00862">
    <property type="entry name" value="Trans_reg_C"/>
    <property type="match status" value="1"/>
</dbReference>
<dbReference type="GO" id="GO:0005829">
    <property type="term" value="C:cytosol"/>
    <property type="evidence" value="ECO:0007669"/>
    <property type="project" value="TreeGrafter"/>
</dbReference>
<evidence type="ECO:0000256" key="5">
    <source>
        <dbReference type="PROSITE-ProRule" id="PRU01091"/>
    </source>
</evidence>
<feature type="domain" description="Response regulatory" evidence="6">
    <location>
        <begin position="3"/>
        <end position="116"/>
    </location>
</feature>
<comment type="caution">
    <text evidence="8">The sequence shown here is derived from an EMBL/GenBank/DDBJ whole genome shotgun (WGS) entry which is preliminary data.</text>
</comment>
<protein>
    <submittedName>
        <fullName evidence="8">Transcriptional regulatory protein AfsQ1</fullName>
    </submittedName>
</protein>
<organism evidence="8 9">
    <name type="scientific">Planobispora longispora</name>
    <dbReference type="NCBI Taxonomy" id="28887"/>
    <lineage>
        <taxon>Bacteria</taxon>
        <taxon>Bacillati</taxon>
        <taxon>Actinomycetota</taxon>
        <taxon>Actinomycetes</taxon>
        <taxon>Streptosporangiales</taxon>
        <taxon>Streptosporangiaceae</taxon>
        <taxon>Planobispora</taxon>
    </lineage>
</organism>
<evidence type="ECO:0000313" key="8">
    <source>
        <dbReference type="EMBL" id="GIH81462.1"/>
    </source>
</evidence>
<dbReference type="PANTHER" id="PTHR48111:SF40">
    <property type="entry name" value="PHOSPHATE REGULON TRANSCRIPTIONAL REGULATORY PROTEIN PHOB"/>
    <property type="match status" value="1"/>
</dbReference>
<dbReference type="Gene3D" id="6.10.250.690">
    <property type="match status" value="1"/>
</dbReference>
<dbReference type="RefSeq" id="WP_203895851.1">
    <property type="nucleotide sequence ID" value="NZ_BOOH01000078.1"/>
</dbReference>
<feature type="modified residue" description="4-aspartylphosphate" evidence="4">
    <location>
        <position position="52"/>
    </location>
</feature>
<evidence type="ECO:0000259" key="7">
    <source>
        <dbReference type="PROSITE" id="PS51755"/>
    </source>
</evidence>
<dbReference type="Proteomes" id="UP000616724">
    <property type="component" value="Unassembled WGS sequence"/>
</dbReference>
<gene>
    <name evidence="8" type="primary">afsQ1_2</name>
    <name evidence="8" type="ORF">Plo01_78910</name>
</gene>
<dbReference type="Pfam" id="PF00072">
    <property type="entry name" value="Response_reg"/>
    <property type="match status" value="1"/>
</dbReference>
<keyword evidence="3 5" id="KW-0238">DNA-binding</keyword>
<reference evidence="8 9" key="1">
    <citation type="submission" date="2021-01" db="EMBL/GenBank/DDBJ databases">
        <title>Whole genome shotgun sequence of Planobispora longispora NBRC 13918.</title>
        <authorList>
            <person name="Komaki H."/>
            <person name="Tamura T."/>
        </authorList>
    </citation>
    <scope>NUCLEOTIDE SEQUENCE [LARGE SCALE GENOMIC DNA]</scope>
    <source>
        <strain evidence="8 9">NBRC 13918</strain>
    </source>
</reference>
<feature type="domain" description="OmpR/PhoB-type" evidence="7">
    <location>
        <begin position="126"/>
        <end position="224"/>
    </location>
</feature>
<dbReference type="InterPro" id="IPR001789">
    <property type="entry name" value="Sig_transdc_resp-reg_receiver"/>
</dbReference>
<dbReference type="PROSITE" id="PS50110">
    <property type="entry name" value="RESPONSE_REGULATORY"/>
    <property type="match status" value="1"/>
</dbReference>
<dbReference type="GO" id="GO:0032993">
    <property type="term" value="C:protein-DNA complex"/>
    <property type="evidence" value="ECO:0007669"/>
    <property type="project" value="TreeGrafter"/>
</dbReference>
<dbReference type="InterPro" id="IPR001867">
    <property type="entry name" value="OmpR/PhoB-type_DNA-bd"/>
</dbReference>
<keyword evidence="2" id="KW-0902">Two-component regulatory system</keyword>
<keyword evidence="1 4" id="KW-0597">Phosphoprotein</keyword>
<dbReference type="InterPro" id="IPR011006">
    <property type="entry name" value="CheY-like_superfamily"/>
</dbReference>
<name>A0A8J3RWW7_9ACTN</name>
<evidence type="ECO:0000256" key="2">
    <source>
        <dbReference type="ARBA" id="ARBA00023012"/>
    </source>
</evidence>
<dbReference type="GO" id="GO:0000156">
    <property type="term" value="F:phosphorelay response regulator activity"/>
    <property type="evidence" value="ECO:0007669"/>
    <property type="project" value="TreeGrafter"/>
</dbReference>
<dbReference type="PANTHER" id="PTHR48111">
    <property type="entry name" value="REGULATOR OF RPOS"/>
    <property type="match status" value="1"/>
</dbReference>
<evidence type="ECO:0000259" key="6">
    <source>
        <dbReference type="PROSITE" id="PS50110"/>
    </source>
</evidence>
<proteinExistence type="predicted"/>
<dbReference type="Gene3D" id="1.10.10.10">
    <property type="entry name" value="Winged helix-like DNA-binding domain superfamily/Winged helix DNA-binding domain"/>
    <property type="match status" value="1"/>
</dbReference>
<dbReference type="Pfam" id="PF00486">
    <property type="entry name" value="Trans_reg_C"/>
    <property type="match status" value="1"/>
</dbReference>
<evidence type="ECO:0000256" key="1">
    <source>
        <dbReference type="ARBA" id="ARBA00022553"/>
    </source>
</evidence>
<keyword evidence="9" id="KW-1185">Reference proteome</keyword>
<dbReference type="EMBL" id="BOOH01000078">
    <property type="protein sequence ID" value="GIH81462.1"/>
    <property type="molecule type" value="Genomic_DNA"/>
</dbReference>
<dbReference type="Gene3D" id="3.40.50.2300">
    <property type="match status" value="1"/>
</dbReference>
<dbReference type="PROSITE" id="PS51755">
    <property type="entry name" value="OMPR_PHOB"/>
    <property type="match status" value="1"/>
</dbReference>
<evidence type="ECO:0000256" key="3">
    <source>
        <dbReference type="ARBA" id="ARBA00023125"/>
    </source>
</evidence>
<dbReference type="GO" id="GO:0000976">
    <property type="term" value="F:transcription cis-regulatory region binding"/>
    <property type="evidence" value="ECO:0007669"/>
    <property type="project" value="TreeGrafter"/>
</dbReference>
<evidence type="ECO:0000256" key="4">
    <source>
        <dbReference type="PROSITE-ProRule" id="PRU00169"/>
    </source>
</evidence>